<keyword evidence="1" id="KW-0732">Signal</keyword>
<dbReference type="Proteomes" id="UP000001918">
    <property type="component" value="Chromosome"/>
</dbReference>
<dbReference type="AlphaFoldDB" id="D1A2H7"/>
<reference evidence="2 3" key="1">
    <citation type="journal article" date="2011" name="Stand. Genomic Sci.">
        <title>Complete genome sequence of Thermomonospora curvata type strain (B9).</title>
        <authorList>
            <person name="Chertkov O."/>
            <person name="Sikorski J."/>
            <person name="Nolan M."/>
            <person name="Lapidus A."/>
            <person name="Lucas S."/>
            <person name="Del Rio T.G."/>
            <person name="Tice H."/>
            <person name="Cheng J.F."/>
            <person name="Goodwin L."/>
            <person name="Pitluck S."/>
            <person name="Liolios K."/>
            <person name="Ivanova N."/>
            <person name="Mavromatis K."/>
            <person name="Mikhailova N."/>
            <person name="Ovchinnikova G."/>
            <person name="Pati A."/>
            <person name="Chen A."/>
            <person name="Palaniappan K."/>
            <person name="Djao O.D."/>
            <person name="Land M."/>
            <person name="Hauser L."/>
            <person name="Chang Y.J."/>
            <person name="Jeffries C.D."/>
            <person name="Brettin T."/>
            <person name="Han C."/>
            <person name="Detter J.C."/>
            <person name="Rohde M."/>
            <person name="Goker M."/>
            <person name="Woyke T."/>
            <person name="Bristow J."/>
            <person name="Eisen J.A."/>
            <person name="Markowitz V."/>
            <person name="Hugenholtz P."/>
            <person name="Klenk H.P."/>
            <person name="Kyrpides N.C."/>
        </authorList>
    </citation>
    <scope>NUCLEOTIDE SEQUENCE [LARGE SCALE GENOMIC DNA]</scope>
    <source>
        <strain evidence="3">ATCC 19995 / DSM 43183 / JCM 3096 / KCTC 9072 / NBRC 15933 / NCIMB 10081 / Henssen B9</strain>
    </source>
</reference>
<keyword evidence="3" id="KW-1185">Reference proteome</keyword>
<proteinExistence type="predicted"/>
<name>D1A2H7_THECD</name>
<feature type="chain" id="PRO_5003020484" description="OmpW family protein" evidence="1">
    <location>
        <begin position="29"/>
        <end position="76"/>
    </location>
</feature>
<evidence type="ECO:0000256" key="1">
    <source>
        <dbReference type="SAM" id="SignalP"/>
    </source>
</evidence>
<dbReference type="RefSeq" id="WP_012850781.1">
    <property type="nucleotide sequence ID" value="NC_013510.1"/>
</dbReference>
<gene>
    <name evidence="2" type="ordered locus">Tcur_0397</name>
</gene>
<protein>
    <recommendedName>
        <fullName evidence="4">OmpW family protein</fullName>
    </recommendedName>
</protein>
<organism evidence="2 3">
    <name type="scientific">Thermomonospora curvata (strain ATCC 19995 / DSM 43183 / JCM 3096 / KCTC 9072 / NBRC 15933 / NCIMB 10081 / Henssen B9)</name>
    <dbReference type="NCBI Taxonomy" id="471852"/>
    <lineage>
        <taxon>Bacteria</taxon>
        <taxon>Bacillati</taxon>
        <taxon>Actinomycetota</taxon>
        <taxon>Actinomycetes</taxon>
        <taxon>Streptosporangiales</taxon>
        <taxon>Thermomonosporaceae</taxon>
        <taxon>Thermomonospora</taxon>
    </lineage>
</organism>
<evidence type="ECO:0000313" key="3">
    <source>
        <dbReference type="Proteomes" id="UP000001918"/>
    </source>
</evidence>
<evidence type="ECO:0000313" key="2">
    <source>
        <dbReference type="EMBL" id="ACY95997.1"/>
    </source>
</evidence>
<dbReference type="KEGG" id="tcu:Tcur_0397"/>
<sequence>MVKASYRAALVGTVAAGCLAFGAAAAHADFGTSAEFRDNAFNVKVDRQRVPDRTTDGNPVTALLGGLLGGNLPVLN</sequence>
<dbReference type="PROSITE" id="PS51257">
    <property type="entry name" value="PROKAR_LIPOPROTEIN"/>
    <property type="match status" value="1"/>
</dbReference>
<dbReference type="HOGENOM" id="CLU_2653301_0_0_11"/>
<evidence type="ECO:0008006" key="4">
    <source>
        <dbReference type="Google" id="ProtNLM"/>
    </source>
</evidence>
<dbReference type="EMBL" id="CP001738">
    <property type="protein sequence ID" value="ACY95997.1"/>
    <property type="molecule type" value="Genomic_DNA"/>
</dbReference>
<accession>D1A2H7</accession>
<feature type="signal peptide" evidence="1">
    <location>
        <begin position="1"/>
        <end position="28"/>
    </location>
</feature>